<dbReference type="RefSeq" id="WP_169680963.1">
    <property type="nucleotide sequence ID" value="NZ_JABBNU010000005.1"/>
</dbReference>
<dbReference type="Pfam" id="PF13689">
    <property type="entry name" value="DUF4154"/>
    <property type="match status" value="1"/>
</dbReference>
<dbReference type="Proteomes" id="UP000559010">
    <property type="component" value="Unassembled WGS sequence"/>
</dbReference>
<dbReference type="EMBL" id="JABBNU010000005">
    <property type="protein sequence ID" value="NMM48746.1"/>
    <property type="molecule type" value="Genomic_DNA"/>
</dbReference>
<gene>
    <name evidence="1" type="ORF">HH304_10075</name>
</gene>
<proteinExistence type="predicted"/>
<dbReference type="AlphaFoldDB" id="A0A848IYN5"/>
<comment type="caution">
    <text evidence="1">The sequence shown here is derived from an EMBL/GenBank/DDBJ whole genome shotgun (WGS) entry which is preliminary data.</text>
</comment>
<protein>
    <submittedName>
        <fullName evidence="1">YfiR family protein</fullName>
    </submittedName>
</protein>
<keyword evidence="2" id="KW-1185">Reference proteome</keyword>
<name>A0A848IYN5_9BACT</name>
<reference evidence="1 2" key="1">
    <citation type="submission" date="2020-04" db="EMBL/GenBank/DDBJ databases">
        <title>Flammeovirgaceae bacterium KN852 isolated from deep sea.</title>
        <authorList>
            <person name="Zhang D.-C."/>
        </authorList>
    </citation>
    <scope>NUCLEOTIDE SEQUENCE [LARGE SCALE GENOMIC DNA]</scope>
    <source>
        <strain evidence="1 2">KN852</strain>
    </source>
</reference>
<accession>A0A848IYN5</accession>
<organism evidence="1 2">
    <name type="scientific">Marinigracilibium pacificum</name>
    <dbReference type="NCBI Taxonomy" id="2729599"/>
    <lineage>
        <taxon>Bacteria</taxon>
        <taxon>Pseudomonadati</taxon>
        <taxon>Bacteroidota</taxon>
        <taxon>Cytophagia</taxon>
        <taxon>Cytophagales</taxon>
        <taxon>Flammeovirgaceae</taxon>
        <taxon>Marinigracilibium</taxon>
    </lineage>
</organism>
<sequence>MKTFFKFLFITVLAASINFNGEAQNEKIKTAFLYQFSRYIQWPAQNSSFVYGVYGDGPIYNALANMAKTRSGSSQNFKVVKITNLDDALNCNILFVTDQINDIDAVKQTIGKSPTLVVSEKDGFGKKGSEINFTNKQGKLRFELNTKSAEEKGLMVSGELKNLAILL</sequence>
<evidence type="ECO:0000313" key="2">
    <source>
        <dbReference type="Proteomes" id="UP000559010"/>
    </source>
</evidence>
<evidence type="ECO:0000313" key="1">
    <source>
        <dbReference type="EMBL" id="NMM48746.1"/>
    </source>
</evidence>
<dbReference type="InterPro" id="IPR025293">
    <property type="entry name" value="YfiR/HmsC-like"/>
</dbReference>